<feature type="non-terminal residue" evidence="3">
    <location>
        <position position="376"/>
    </location>
</feature>
<dbReference type="OrthoDB" id="3980126at2759"/>
<feature type="compositionally biased region" description="Basic and acidic residues" evidence="2">
    <location>
        <begin position="38"/>
        <end position="48"/>
    </location>
</feature>
<organism evidence="3 4">
    <name type="scientific">Scytalidium lignicola</name>
    <name type="common">Hyphomycete</name>
    <dbReference type="NCBI Taxonomy" id="5539"/>
    <lineage>
        <taxon>Eukaryota</taxon>
        <taxon>Fungi</taxon>
        <taxon>Dikarya</taxon>
        <taxon>Ascomycota</taxon>
        <taxon>Pezizomycotina</taxon>
        <taxon>Leotiomycetes</taxon>
        <taxon>Leotiomycetes incertae sedis</taxon>
        <taxon>Scytalidium</taxon>
    </lineage>
</organism>
<accession>A0A3E2GTS5</accession>
<comment type="similarity">
    <text evidence="1">Belongs to the STK19 family.</text>
</comment>
<name>A0A3E2GTS5_SCYLI</name>
<evidence type="ECO:0000256" key="1">
    <source>
        <dbReference type="ARBA" id="ARBA00093458"/>
    </source>
</evidence>
<dbReference type="PANTHER" id="PTHR15243">
    <property type="entry name" value="SERINE/THREONINE-PROTEIN KINASE 19"/>
    <property type="match status" value="1"/>
</dbReference>
<dbReference type="AlphaFoldDB" id="A0A3E2GTS5"/>
<evidence type="ECO:0000313" key="3">
    <source>
        <dbReference type="EMBL" id="RFU24432.1"/>
    </source>
</evidence>
<dbReference type="InterPro" id="IPR018865">
    <property type="entry name" value="STK19-like"/>
</dbReference>
<evidence type="ECO:0000313" key="4">
    <source>
        <dbReference type="Proteomes" id="UP000258309"/>
    </source>
</evidence>
<feature type="non-terminal residue" evidence="3">
    <location>
        <position position="1"/>
    </location>
</feature>
<dbReference type="Pfam" id="PF10494">
    <property type="entry name" value="Stk19"/>
    <property type="match status" value="2"/>
</dbReference>
<dbReference type="PANTHER" id="PTHR15243:SF0">
    <property type="entry name" value="SERINE_THREONINE-PROTEIN KINASE 19"/>
    <property type="match status" value="1"/>
</dbReference>
<comment type="caution">
    <text evidence="3">The sequence shown here is derived from an EMBL/GenBank/DDBJ whole genome shotgun (WGS) entry which is preliminary data.</text>
</comment>
<sequence length="376" mass="40828">MSLRFSAAHSSRIKKVNQQVFIIPFQENYIHSLASTSSKKDNTNKKGDDEEDDDEEDLLNDRLDDVGLVKALATDLLLRDVAQAIMYIRDHAWSGILEQRSGMNSTRMAEVLNFRRMLPPIVTVSHVQALLNSPTKVEREIAQLMREGVDLEGLVRESGLIREEEGLKEKFLGFLKENSVAASIPRSFFTVDEAKALMHAGFLTTSTPSWTSTDVFSRPGDGSRGTLTSLNAISKAASGTLAAVGGEGVVHAAGTGGGRSLAGTGDFSLALPGTGPFLKLLASARTHLVSLLSKSKFRELPESLLRQRWDGNAETDNAASAAKRNRGEFAGVLPGKTRKWKIFYGLSFEYVLGECVGAGLVEVFDTRSIGRGVRAL</sequence>
<gene>
    <name evidence="3" type="ORF">B7463_g11904</name>
</gene>
<dbReference type="GO" id="GO:0046579">
    <property type="term" value="P:positive regulation of Ras protein signal transduction"/>
    <property type="evidence" value="ECO:0007669"/>
    <property type="project" value="TreeGrafter"/>
</dbReference>
<dbReference type="EMBL" id="NCSJ02000448">
    <property type="protein sequence ID" value="RFU24432.1"/>
    <property type="molecule type" value="Genomic_DNA"/>
</dbReference>
<reference evidence="3 4" key="1">
    <citation type="submission" date="2018-05" db="EMBL/GenBank/DDBJ databases">
        <title>Draft genome sequence of Scytalidium lignicola DSM 105466, a ubiquitous saprotrophic fungus.</title>
        <authorList>
            <person name="Buettner E."/>
            <person name="Gebauer A.M."/>
            <person name="Hofrichter M."/>
            <person name="Liers C."/>
            <person name="Kellner H."/>
        </authorList>
    </citation>
    <scope>NUCLEOTIDE SEQUENCE [LARGE SCALE GENOMIC DNA]</scope>
    <source>
        <strain evidence="3 4">DSM 105466</strain>
    </source>
</reference>
<protein>
    <submittedName>
        <fullName evidence="3">Uncharacterized protein</fullName>
    </submittedName>
</protein>
<evidence type="ECO:0000256" key="2">
    <source>
        <dbReference type="SAM" id="MobiDB-lite"/>
    </source>
</evidence>
<feature type="region of interest" description="Disordered" evidence="2">
    <location>
        <begin position="36"/>
        <end position="56"/>
    </location>
</feature>
<proteinExistence type="inferred from homology"/>
<keyword evidence="4" id="KW-1185">Reference proteome</keyword>
<dbReference type="OMA" id="MNFRWAL"/>
<dbReference type="Proteomes" id="UP000258309">
    <property type="component" value="Unassembled WGS sequence"/>
</dbReference>